<evidence type="ECO:0000256" key="9">
    <source>
        <dbReference type="ARBA" id="ARBA00039733"/>
    </source>
</evidence>
<dbReference type="PROSITE" id="PS00755">
    <property type="entry name" value="SECY_1"/>
    <property type="match status" value="1"/>
</dbReference>
<dbReference type="RefSeq" id="WP_038062556.1">
    <property type="nucleotide sequence ID" value="NZ_CP008796.1"/>
</dbReference>
<evidence type="ECO:0000256" key="1">
    <source>
        <dbReference type="ARBA" id="ARBA00004141"/>
    </source>
</evidence>
<protein>
    <recommendedName>
        <fullName evidence="9 10">Protein translocase subunit SecY</fullName>
    </recommendedName>
</protein>
<dbReference type="GO" id="GO:0065002">
    <property type="term" value="P:intracellular protein transmembrane transport"/>
    <property type="evidence" value="ECO:0007669"/>
    <property type="project" value="UniProtKB-UniRule"/>
</dbReference>
<evidence type="ECO:0000256" key="2">
    <source>
        <dbReference type="ARBA" id="ARBA00005751"/>
    </source>
</evidence>
<accession>A0A075WUV7</accession>
<keyword evidence="7 10" id="KW-0811">Translocation</keyword>
<dbReference type="EMBL" id="CP008796">
    <property type="protein sequence ID" value="AIH04218.1"/>
    <property type="molecule type" value="Genomic_DNA"/>
</dbReference>
<dbReference type="HOGENOM" id="CLU_030313_0_2_0"/>
<comment type="subunit">
    <text evidence="10">Component of the Sec protein translocase complex. Heterotrimer consisting of SecY, SecE and SecG subunits. The heterotrimers can form oligomers, although 1 heterotrimer is thought to be able to translocate proteins. Interacts with the ribosome. Interacts with SecDF, and other proteins may be involved. Interacts with SecA.</text>
</comment>
<gene>
    <name evidence="10" type="primary">secY</name>
    <name evidence="12" type="ORF">HL41_05345</name>
</gene>
<dbReference type="InterPro" id="IPR026593">
    <property type="entry name" value="SecY"/>
</dbReference>
<evidence type="ECO:0000313" key="12">
    <source>
        <dbReference type="EMBL" id="AIH04218.1"/>
    </source>
</evidence>
<evidence type="ECO:0000256" key="7">
    <source>
        <dbReference type="ARBA" id="ARBA00023010"/>
    </source>
</evidence>
<dbReference type="Pfam" id="PF00344">
    <property type="entry name" value="SecY"/>
    <property type="match status" value="1"/>
</dbReference>
<dbReference type="eggNOG" id="COG0201">
    <property type="taxonomic scope" value="Bacteria"/>
</dbReference>
<organism evidence="12 13">
    <name type="scientific">Thermodesulfobacterium commune DSM 2178</name>
    <dbReference type="NCBI Taxonomy" id="289377"/>
    <lineage>
        <taxon>Bacteria</taxon>
        <taxon>Pseudomonadati</taxon>
        <taxon>Thermodesulfobacteriota</taxon>
        <taxon>Thermodesulfobacteria</taxon>
        <taxon>Thermodesulfobacteriales</taxon>
        <taxon>Thermodesulfobacteriaceae</taxon>
        <taxon>Thermodesulfobacterium</taxon>
    </lineage>
</organism>
<dbReference type="STRING" id="289377.HL41_05345"/>
<comment type="subcellular location">
    <subcellularLocation>
        <location evidence="10">Cell membrane</location>
        <topology evidence="10">Multi-pass membrane protein</topology>
    </subcellularLocation>
    <subcellularLocation>
        <location evidence="1">Membrane</location>
        <topology evidence="1">Multi-pass membrane protein</topology>
    </subcellularLocation>
</comment>
<dbReference type="PaxDb" id="289377-HL41_05345"/>
<feature type="transmembrane region" description="Helical" evidence="10">
    <location>
        <begin position="364"/>
        <end position="386"/>
    </location>
</feature>
<comment type="similarity">
    <text evidence="2 10 11">Belongs to the SecY/SEC61-alpha family.</text>
</comment>
<dbReference type="InterPro" id="IPR002208">
    <property type="entry name" value="SecY/SEC61-alpha"/>
</dbReference>
<dbReference type="OrthoDB" id="9809248at2"/>
<proteinExistence type="inferred from homology"/>
<dbReference type="Gene3D" id="1.10.3370.10">
    <property type="entry name" value="SecY subunit domain"/>
    <property type="match status" value="1"/>
</dbReference>
<sequence>MNGRENLLSLANIPELKRRLFYLFLGLAIYRFSIHIPTPGINGEAFLSLFQHASGTIFGFMDIFSGGALRRFSICALGVMPYISASIILQLMTVVYPTIKELYKEGPEGKRKIAYYTRYLTVLICLIQGFGIAIGLERMTAPNGVPIVSDPGWTFRIITTVSLTAGTMFLVWLGEQMTEHGIGNGISMIIFSGIVAGIFPAISRTIKFVQTGEFSVFYLLLILVLLIGILAFTCFMEMSQRRIPIHYARRQVGRQVVGGQTSYLPLKINTAGVIPPIFASAILMFPATLASFVPISVFKQISEFLRPGAILYETIFAALIVFFCYFYTAVVFNPKEVAENLKKWGGFIPGIRPGKATEEFLDKVLNRITFIGALYVAFICVIPSFFITKLNLPFYFGGTSLLIVVGVALDIMGQIEAHLISRQYESFIKQSKLKIK</sequence>
<feature type="transmembrane region" description="Helical" evidence="10">
    <location>
        <begin position="119"/>
        <end position="141"/>
    </location>
</feature>
<dbReference type="GO" id="GO:0043952">
    <property type="term" value="P:protein transport by the Sec complex"/>
    <property type="evidence" value="ECO:0007669"/>
    <property type="project" value="UniProtKB-UniRule"/>
</dbReference>
<keyword evidence="8 10" id="KW-0472">Membrane</keyword>
<feature type="transmembrane region" description="Helical" evidence="10">
    <location>
        <begin position="277"/>
        <end position="298"/>
    </location>
</feature>
<keyword evidence="13" id="KW-1185">Reference proteome</keyword>
<dbReference type="NCBIfam" id="TIGR00967">
    <property type="entry name" value="3a0501s007"/>
    <property type="match status" value="1"/>
</dbReference>
<keyword evidence="4 10" id="KW-0812">Transmembrane</keyword>
<dbReference type="SUPFAM" id="SSF103491">
    <property type="entry name" value="Preprotein translocase SecY subunit"/>
    <property type="match status" value="1"/>
</dbReference>
<feature type="transmembrane region" description="Helical" evidence="10">
    <location>
        <begin position="20"/>
        <end position="38"/>
    </location>
</feature>
<feature type="transmembrane region" description="Helical" evidence="10">
    <location>
        <begin position="79"/>
        <end position="99"/>
    </location>
</feature>
<dbReference type="Proteomes" id="UP000028481">
    <property type="component" value="Chromosome"/>
</dbReference>
<dbReference type="HAMAP" id="MF_01465">
    <property type="entry name" value="SecY"/>
    <property type="match status" value="1"/>
</dbReference>
<feature type="transmembrane region" description="Helical" evidence="10">
    <location>
        <begin position="215"/>
        <end position="236"/>
    </location>
</feature>
<dbReference type="InterPro" id="IPR030659">
    <property type="entry name" value="SecY_CS"/>
</dbReference>
<keyword evidence="3 10" id="KW-0813">Transport</keyword>
<dbReference type="AlphaFoldDB" id="A0A075WUV7"/>
<comment type="function">
    <text evidence="10">The central subunit of the protein translocation channel SecYEG. Consists of two halves formed by TMs 1-5 and 6-10. These two domains form a lateral gate at the front which open onto the bilayer between TMs 2 and 7, and are clamped together by SecE at the back. The channel is closed by both a pore ring composed of hydrophobic SecY resides and a short helix (helix 2A) on the extracellular side of the membrane which forms a plug. The plug probably moves laterally to allow the channel to open. The ring and the pore may move independently.</text>
</comment>
<keyword evidence="5 10" id="KW-0653">Protein transport</keyword>
<reference evidence="12 13" key="1">
    <citation type="journal article" date="2015" name="Genome Announc.">
        <title>Genome Sequence of a Sulfate-Reducing Thermophilic Bacterium, Thermodesulfobacterium commune DSM 2178T (Phylum Thermodesulfobacteria).</title>
        <authorList>
            <person name="Bhatnagar S."/>
            <person name="Badger J.H."/>
            <person name="Madupu R."/>
            <person name="Khouri H.M."/>
            <person name="O'Connor E.M."/>
            <person name="Robb F.T."/>
            <person name="Ward N.L."/>
            <person name="Eisen J.A."/>
        </authorList>
    </citation>
    <scope>NUCLEOTIDE SEQUENCE [LARGE SCALE GENOMIC DNA]</scope>
    <source>
        <strain evidence="12 13">DSM 2178</strain>
    </source>
</reference>
<evidence type="ECO:0000256" key="11">
    <source>
        <dbReference type="RuleBase" id="RU004349"/>
    </source>
</evidence>
<dbReference type="KEGG" id="tcm:HL41_05345"/>
<name>A0A075WUV7_9BACT</name>
<dbReference type="FunFam" id="1.10.3370.10:FF:000001">
    <property type="entry name" value="Preprotein translocase subunit SecY"/>
    <property type="match status" value="1"/>
</dbReference>
<keyword evidence="6 10" id="KW-1133">Transmembrane helix</keyword>
<evidence type="ECO:0000313" key="13">
    <source>
        <dbReference type="Proteomes" id="UP000028481"/>
    </source>
</evidence>
<feature type="transmembrane region" description="Helical" evidence="10">
    <location>
        <begin position="153"/>
        <end position="173"/>
    </location>
</feature>
<evidence type="ECO:0000256" key="5">
    <source>
        <dbReference type="ARBA" id="ARBA00022927"/>
    </source>
</evidence>
<dbReference type="InterPro" id="IPR023201">
    <property type="entry name" value="SecY_dom_sf"/>
</dbReference>
<evidence type="ECO:0000256" key="3">
    <source>
        <dbReference type="ARBA" id="ARBA00022448"/>
    </source>
</evidence>
<feature type="transmembrane region" description="Helical" evidence="10">
    <location>
        <begin position="310"/>
        <end position="332"/>
    </location>
</feature>
<dbReference type="PIRSF" id="PIRSF004557">
    <property type="entry name" value="SecY"/>
    <property type="match status" value="1"/>
</dbReference>
<dbReference type="PRINTS" id="PR00303">
    <property type="entry name" value="SECYTRNLCASE"/>
</dbReference>
<evidence type="ECO:0000256" key="10">
    <source>
        <dbReference type="HAMAP-Rule" id="MF_01465"/>
    </source>
</evidence>
<dbReference type="PANTHER" id="PTHR10906">
    <property type="entry name" value="SECY/SEC61-ALPHA FAMILY MEMBER"/>
    <property type="match status" value="1"/>
</dbReference>
<evidence type="ECO:0000256" key="4">
    <source>
        <dbReference type="ARBA" id="ARBA00022692"/>
    </source>
</evidence>
<evidence type="ECO:0000256" key="8">
    <source>
        <dbReference type="ARBA" id="ARBA00023136"/>
    </source>
</evidence>
<dbReference type="GO" id="GO:0005886">
    <property type="term" value="C:plasma membrane"/>
    <property type="evidence" value="ECO:0007669"/>
    <property type="project" value="UniProtKB-SubCell"/>
</dbReference>
<feature type="transmembrane region" description="Helical" evidence="10">
    <location>
        <begin position="392"/>
        <end position="412"/>
    </location>
</feature>
<dbReference type="GO" id="GO:0006605">
    <property type="term" value="P:protein targeting"/>
    <property type="evidence" value="ECO:0007669"/>
    <property type="project" value="UniProtKB-UniRule"/>
</dbReference>
<feature type="transmembrane region" description="Helical" evidence="10">
    <location>
        <begin position="185"/>
        <end position="203"/>
    </location>
</feature>
<evidence type="ECO:0000256" key="6">
    <source>
        <dbReference type="ARBA" id="ARBA00022989"/>
    </source>
</evidence>
<keyword evidence="10" id="KW-1003">Cell membrane</keyword>